<dbReference type="AlphaFoldDB" id="A0A1B2DCS1"/>
<evidence type="ECO:0000256" key="1">
    <source>
        <dbReference type="ARBA" id="ARBA00010928"/>
    </source>
</evidence>
<feature type="domain" description="Gfo/Idh/MocA-like oxidoreductase C-terminal" evidence="3">
    <location>
        <begin position="138"/>
        <end position="363"/>
    </location>
</feature>
<sequence>MSKLRVGIIGCGAIAVQKHLPALAKLSDKVELVAFCDGKVKNARRVADLFNKDAVVYAEYAKLIKESDVDVVHICTPNALHAEIAIAALQAGKHVMCEKPMAINASDAKRMLDASRESGKKLTIAYQNRFRKDSLLLKEACTRGDLGEIYVAKAHAVRRRGVPTWGVFMNKELQGGGPLIDIGTHALDLTLWCMDNYEAASVTGVIHNKLKYQNQANLFGPWDPETFNVEESAFAFIKMKNGASIYLEAAWALNTTDEREAMTTLSGTKGGAEMRKNHVTQANELIFNHELYGNLVDTKLQNPAGIAYISPNEETEADREIGQWIEAILEEKEPVVTAEQAYEVTRILEAIYESAATGQTVTLA</sequence>
<dbReference type="Pfam" id="PF02894">
    <property type="entry name" value="GFO_IDH_MocA_C"/>
    <property type="match status" value="1"/>
</dbReference>
<dbReference type="SUPFAM" id="SSF51735">
    <property type="entry name" value="NAD(P)-binding Rossmann-fold domains"/>
    <property type="match status" value="1"/>
</dbReference>
<evidence type="ECO:0000259" key="2">
    <source>
        <dbReference type="Pfam" id="PF01408"/>
    </source>
</evidence>
<organism evidence="4">
    <name type="scientific">Paenibacillus sp. BIHB 4019</name>
    <dbReference type="NCBI Taxonomy" id="1870819"/>
    <lineage>
        <taxon>Bacteria</taxon>
        <taxon>Bacillati</taxon>
        <taxon>Bacillota</taxon>
        <taxon>Bacilli</taxon>
        <taxon>Bacillales</taxon>
        <taxon>Paenibacillaceae</taxon>
        <taxon>Paenibacillus</taxon>
    </lineage>
</organism>
<protein>
    <submittedName>
        <fullName evidence="4">Oxidoreductase</fullName>
    </submittedName>
</protein>
<evidence type="ECO:0000313" key="4">
    <source>
        <dbReference type="EMBL" id="ANY65497.1"/>
    </source>
</evidence>
<dbReference type="EMBL" id="CP016808">
    <property type="protein sequence ID" value="ANY65497.1"/>
    <property type="molecule type" value="Genomic_DNA"/>
</dbReference>
<dbReference type="GO" id="GO:0000166">
    <property type="term" value="F:nucleotide binding"/>
    <property type="evidence" value="ECO:0007669"/>
    <property type="project" value="InterPro"/>
</dbReference>
<evidence type="ECO:0000259" key="3">
    <source>
        <dbReference type="Pfam" id="PF02894"/>
    </source>
</evidence>
<dbReference type="Gene3D" id="3.40.50.720">
    <property type="entry name" value="NAD(P)-binding Rossmann-like Domain"/>
    <property type="match status" value="1"/>
</dbReference>
<dbReference type="InterPro" id="IPR052515">
    <property type="entry name" value="Gfo/Idh/MocA_Oxidoreductase"/>
</dbReference>
<dbReference type="SUPFAM" id="SSF55347">
    <property type="entry name" value="Glyceraldehyde-3-phosphate dehydrogenase-like, C-terminal domain"/>
    <property type="match status" value="1"/>
</dbReference>
<dbReference type="InterPro" id="IPR000683">
    <property type="entry name" value="Gfo/Idh/MocA-like_OxRdtase_N"/>
</dbReference>
<name>A0A1B2DCS1_9BACL</name>
<dbReference type="PANTHER" id="PTHR43249:SF1">
    <property type="entry name" value="D-GLUCOSIDE 3-DEHYDROGENASE"/>
    <property type="match status" value="1"/>
</dbReference>
<gene>
    <name evidence="4" type="ORF">BBD42_02720</name>
</gene>
<dbReference type="InterPro" id="IPR036291">
    <property type="entry name" value="NAD(P)-bd_dom_sf"/>
</dbReference>
<proteinExistence type="inferred from homology"/>
<dbReference type="RefSeq" id="WP_099516897.1">
    <property type="nucleotide sequence ID" value="NZ_CP016808.1"/>
</dbReference>
<reference evidence="4" key="1">
    <citation type="submission" date="2016-08" db="EMBL/GenBank/DDBJ databases">
        <title>Complete Genome Seqeunce of Paenibacillus sp. BIHB 4019 from tea rhizoplane.</title>
        <authorList>
            <person name="Thakur R."/>
            <person name="Swarnkar M.K."/>
            <person name="Gulati A."/>
        </authorList>
    </citation>
    <scope>NUCLEOTIDE SEQUENCE [LARGE SCALE GENOMIC DNA]</scope>
    <source>
        <strain evidence="4">BIHB4019</strain>
    </source>
</reference>
<dbReference type="InterPro" id="IPR004104">
    <property type="entry name" value="Gfo/Idh/MocA-like_OxRdtase_C"/>
</dbReference>
<comment type="similarity">
    <text evidence="1">Belongs to the Gfo/Idh/MocA family.</text>
</comment>
<accession>A0A1B2DCS1</accession>
<feature type="domain" description="Gfo/Idh/MocA-like oxidoreductase N-terminal" evidence="2">
    <location>
        <begin position="4"/>
        <end position="125"/>
    </location>
</feature>
<dbReference type="PANTHER" id="PTHR43249">
    <property type="entry name" value="UDP-N-ACETYL-2-AMINO-2-DEOXY-D-GLUCURONATE OXIDASE"/>
    <property type="match status" value="1"/>
</dbReference>
<dbReference type="Gene3D" id="3.30.360.10">
    <property type="entry name" value="Dihydrodipicolinate Reductase, domain 2"/>
    <property type="match status" value="1"/>
</dbReference>
<dbReference type="Pfam" id="PF01408">
    <property type="entry name" value="GFO_IDH_MocA"/>
    <property type="match status" value="1"/>
</dbReference>